<name>A0A975BVR5_9BACT</name>
<protein>
    <submittedName>
        <fullName evidence="1">Uncharacterized protein</fullName>
    </submittedName>
</protein>
<dbReference type="RefSeq" id="WP_207679857.1">
    <property type="nucleotide sequence ID" value="NZ_CP061800.1"/>
</dbReference>
<keyword evidence="2" id="KW-1185">Reference proteome</keyword>
<evidence type="ECO:0000313" key="2">
    <source>
        <dbReference type="Proteomes" id="UP000663722"/>
    </source>
</evidence>
<dbReference type="Proteomes" id="UP000663722">
    <property type="component" value="Chromosome"/>
</dbReference>
<dbReference type="AlphaFoldDB" id="A0A975BVR5"/>
<sequence length="229" mass="27093">MRKIDKSEILAAEYKSWTDRYDKTNQNHPKYYSSHKYHKDVLVSLLYCQKGLCAYTEILIARKERYAPDNFDENGRYIKREKEISGFAAQLDHFDSTLKSEKGWLWNNFFAVSDKINVQKTNKPVDEILKPDAPEYDPHKFLAYDKDRHVFYPNPDIEDDCLVERIGEMIDLLGLNYGTIKDHRISYLSPVLNRLFFLGIREHVYQFVTAYQMCEQQIFAMQEESGGKY</sequence>
<organism evidence="1 2">
    <name type="scientific">Desulfonema magnum</name>
    <dbReference type="NCBI Taxonomy" id="45655"/>
    <lineage>
        <taxon>Bacteria</taxon>
        <taxon>Pseudomonadati</taxon>
        <taxon>Thermodesulfobacteriota</taxon>
        <taxon>Desulfobacteria</taxon>
        <taxon>Desulfobacterales</taxon>
        <taxon>Desulfococcaceae</taxon>
        <taxon>Desulfonema</taxon>
    </lineage>
</organism>
<dbReference type="KEGG" id="dmm:dnm_086110"/>
<gene>
    <name evidence="1" type="ORF">dnm_086110</name>
</gene>
<reference evidence="1" key="1">
    <citation type="journal article" date="2021" name="Microb. Physiol.">
        <title>Proteogenomic Insights into the Physiology of Marine, Sulfate-Reducing, Filamentous Desulfonema limicola and Desulfonema magnum.</title>
        <authorList>
            <person name="Schnaars V."/>
            <person name="Wohlbrand L."/>
            <person name="Scheve S."/>
            <person name="Hinrichs C."/>
            <person name="Reinhardt R."/>
            <person name="Rabus R."/>
        </authorList>
    </citation>
    <scope>NUCLEOTIDE SEQUENCE</scope>
    <source>
        <strain evidence="1">4be13</strain>
    </source>
</reference>
<proteinExistence type="predicted"/>
<evidence type="ECO:0000313" key="1">
    <source>
        <dbReference type="EMBL" id="QTA92528.1"/>
    </source>
</evidence>
<dbReference type="EMBL" id="CP061800">
    <property type="protein sequence ID" value="QTA92528.1"/>
    <property type="molecule type" value="Genomic_DNA"/>
</dbReference>
<accession>A0A975BVR5</accession>